<dbReference type="InterPro" id="IPR014729">
    <property type="entry name" value="Rossmann-like_a/b/a_fold"/>
</dbReference>
<sequence length="137" mass="15319">MRFAKEIGDHLVVAVESDRISGSAAHVPQHLRLEGVSSNGWGDEAILVDEPVVDLIQRLKPDFVVKGKEHQSKINPEQAVVDSYGGKLIFSSGEVTFSSLDLLRKEFYQSTMDDISLPLEFMGRHKIESEKLKKLID</sequence>
<dbReference type="Gene3D" id="3.40.50.620">
    <property type="entry name" value="HUPs"/>
    <property type="match status" value="1"/>
</dbReference>
<organism evidence="1">
    <name type="scientific">marine metagenome</name>
    <dbReference type="NCBI Taxonomy" id="408172"/>
    <lineage>
        <taxon>unclassified sequences</taxon>
        <taxon>metagenomes</taxon>
        <taxon>ecological metagenomes</taxon>
    </lineage>
</organism>
<feature type="non-terminal residue" evidence="1">
    <location>
        <position position="137"/>
    </location>
</feature>
<dbReference type="SUPFAM" id="SSF52374">
    <property type="entry name" value="Nucleotidylyl transferase"/>
    <property type="match status" value="1"/>
</dbReference>
<reference evidence="1" key="1">
    <citation type="submission" date="2018-05" db="EMBL/GenBank/DDBJ databases">
        <authorList>
            <person name="Lanie J.A."/>
            <person name="Ng W.-L."/>
            <person name="Kazmierczak K.M."/>
            <person name="Andrzejewski T.M."/>
            <person name="Davidsen T.M."/>
            <person name="Wayne K.J."/>
            <person name="Tettelin H."/>
            <person name="Glass J.I."/>
            <person name="Rusch D."/>
            <person name="Podicherti R."/>
            <person name="Tsui H.-C.T."/>
            <person name="Winkler M.E."/>
        </authorList>
    </citation>
    <scope>NUCLEOTIDE SEQUENCE</scope>
</reference>
<dbReference type="AlphaFoldDB" id="A0A382R9E2"/>
<accession>A0A382R9E2</accession>
<protein>
    <submittedName>
        <fullName evidence="1">Uncharacterized protein</fullName>
    </submittedName>
</protein>
<proteinExistence type="predicted"/>
<name>A0A382R9E2_9ZZZZ</name>
<gene>
    <name evidence="1" type="ORF">METZ01_LOCUS346621</name>
</gene>
<evidence type="ECO:0000313" key="1">
    <source>
        <dbReference type="EMBL" id="SVC93767.1"/>
    </source>
</evidence>
<dbReference type="EMBL" id="UINC01119726">
    <property type="protein sequence ID" value="SVC93767.1"/>
    <property type="molecule type" value="Genomic_DNA"/>
</dbReference>